<dbReference type="Gene3D" id="2.10.90.10">
    <property type="entry name" value="Cystine-knot cytokines"/>
    <property type="match status" value="1"/>
</dbReference>
<dbReference type="SUPFAM" id="SSF57501">
    <property type="entry name" value="Cystine-knot cytokines"/>
    <property type="match status" value="1"/>
</dbReference>
<evidence type="ECO:0000313" key="14">
    <source>
        <dbReference type="Proteomes" id="UP001353858"/>
    </source>
</evidence>
<dbReference type="EMBL" id="JARPUR010000001">
    <property type="protein sequence ID" value="KAK4886613.1"/>
    <property type="molecule type" value="Genomic_DNA"/>
</dbReference>
<proteinExistence type="inferred from homology"/>
<dbReference type="PANTHER" id="PTHR11848">
    <property type="entry name" value="TGF-BETA FAMILY"/>
    <property type="match status" value="1"/>
</dbReference>
<dbReference type="PROSITE" id="PS00250">
    <property type="entry name" value="TGF_BETA_1"/>
    <property type="match status" value="1"/>
</dbReference>
<name>A0AAN7PHT7_9COLE</name>
<keyword evidence="9" id="KW-0325">Glycoprotein</keyword>
<protein>
    <recommendedName>
        <fullName evidence="10">Protein decapentaplegic</fullName>
    </recommendedName>
</protein>
<dbReference type="CDD" id="cd13760">
    <property type="entry name" value="TGF_beta_BMP2_like"/>
    <property type="match status" value="1"/>
</dbReference>
<dbReference type="InterPro" id="IPR017948">
    <property type="entry name" value="TGFb_CS"/>
</dbReference>
<dbReference type="InterPro" id="IPR001111">
    <property type="entry name" value="TGF-b_propeptide"/>
</dbReference>
<dbReference type="PRINTS" id="PR00669">
    <property type="entry name" value="INHIBINA"/>
</dbReference>
<keyword evidence="3" id="KW-0217">Developmental protein</keyword>
<dbReference type="Pfam" id="PF00688">
    <property type="entry name" value="TGFb_propeptide"/>
    <property type="match status" value="1"/>
</dbReference>
<evidence type="ECO:0000256" key="5">
    <source>
        <dbReference type="ARBA" id="ARBA00022729"/>
    </source>
</evidence>
<dbReference type="Proteomes" id="UP001353858">
    <property type="component" value="Unassembled WGS sequence"/>
</dbReference>
<evidence type="ECO:0000256" key="1">
    <source>
        <dbReference type="ARBA" id="ARBA00004613"/>
    </source>
</evidence>
<dbReference type="InterPro" id="IPR029034">
    <property type="entry name" value="Cystine-knot_cytokine"/>
</dbReference>
<dbReference type="GO" id="GO:0030154">
    <property type="term" value="P:cell differentiation"/>
    <property type="evidence" value="ECO:0007669"/>
    <property type="project" value="UniProtKB-KW"/>
</dbReference>
<evidence type="ECO:0000313" key="13">
    <source>
        <dbReference type="EMBL" id="KAK4886613.1"/>
    </source>
</evidence>
<keyword evidence="8" id="KW-1015">Disulfide bond</keyword>
<dbReference type="PANTHER" id="PTHR11848:SF263">
    <property type="entry name" value="PROTEIN DECAPENTAPLEGIC"/>
    <property type="match status" value="1"/>
</dbReference>
<reference evidence="14" key="1">
    <citation type="submission" date="2023-01" db="EMBL/GenBank/DDBJ databases">
        <title>Key to firefly adult light organ development and bioluminescence: homeobox transcription factors regulate luciferase expression and transportation to peroxisome.</title>
        <authorList>
            <person name="Fu X."/>
        </authorList>
    </citation>
    <scope>NUCLEOTIDE SEQUENCE [LARGE SCALE GENOMIC DNA]</scope>
</reference>
<dbReference type="InterPro" id="IPR001839">
    <property type="entry name" value="TGF-b_C"/>
</dbReference>
<evidence type="ECO:0000256" key="4">
    <source>
        <dbReference type="ARBA" id="ARBA00022525"/>
    </source>
</evidence>
<evidence type="ECO:0000256" key="9">
    <source>
        <dbReference type="ARBA" id="ARBA00023180"/>
    </source>
</evidence>
<comment type="caution">
    <text evidence="13">The sequence shown here is derived from an EMBL/GenBank/DDBJ whole genome shotgun (WGS) entry which is preliminary data.</text>
</comment>
<keyword evidence="14" id="KW-1185">Reference proteome</keyword>
<comment type="subcellular location">
    <subcellularLocation>
        <location evidence="1">Secreted</location>
    </subcellularLocation>
</comment>
<dbReference type="FunFam" id="2.10.90.10:FF:000103">
    <property type="entry name" value="Bone morphogenetic protein 16"/>
    <property type="match status" value="1"/>
</dbReference>
<dbReference type="GO" id="GO:0005125">
    <property type="term" value="F:cytokine activity"/>
    <property type="evidence" value="ECO:0007669"/>
    <property type="project" value="TreeGrafter"/>
</dbReference>
<evidence type="ECO:0000256" key="10">
    <source>
        <dbReference type="ARBA" id="ARBA00074604"/>
    </source>
</evidence>
<feature type="domain" description="TGF-beta family profile" evidence="12">
    <location>
        <begin position="285"/>
        <end position="404"/>
    </location>
</feature>
<evidence type="ECO:0000256" key="3">
    <source>
        <dbReference type="ARBA" id="ARBA00022473"/>
    </source>
</evidence>
<dbReference type="Pfam" id="PF00019">
    <property type="entry name" value="TGF_beta"/>
    <property type="match status" value="1"/>
</dbReference>
<comment type="similarity">
    <text evidence="2 11">Belongs to the TGF-beta family.</text>
</comment>
<dbReference type="GO" id="GO:0051240">
    <property type="term" value="P:positive regulation of multicellular organismal process"/>
    <property type="evidence" value="ECO:0007669"/>
    <property type="project" value="UniProtKB-ARBA"/>
</dbReference>
<dbReference type="PROSITE" id="PS51362">
    <property type="entry name" value="TGF_BETA_2"/>
    <property type="match status" value="1"/>
</dbReference>
<dbReference type="GO" id="GO:0005615">
    <property type="term" value="C:extracellular space"/>
    <property type="evidence" value="ECO:0007669"/>
    <property type="project" value="TreeGrafter"/>
</dbReference>
<dbReference type="FunFam" id="2.60.120.970:FF:000018">
    <property type="entry name" value="Decapentaplegic, isoform A"/>
    <property type="match status" value="1"/>
</dbReference>
<gene>
    <name evidence="13" type="ORF">RN001_002884</name>
</gene>
<organism evidence="13 14">
    <name type="scientific">Aquatica leii</name>
    <dbReference type="NCBI Taxonomy" id="1421715"/>
    <lineage>
        <taxon>Eukaryota</taxon>
        <taxon>Metazoa</taxon>
        <taxon>Ecdysozoa</taxon>
        <taxon>Arthropoda</taxon>
        <taxon>Hexapoda</taxon>
        <taxon>Insecta</taxon>
        <taxon>Pterygota</taxon>
        <taxon>Neoptera</taxon>
        <taxon>Endopterygota</taxon>
        <taxon>Coleoptera</taxon>
        <taxon>Polyphaga</taxon>
        <taxon>Elateriformia</taxon>
        <taxon>Elateroidea</taxon>
        <taxon>Lampyridae</taxon>
        <taxon>Luciolinae</taxon>
        <taxon>Aquatica</taxon>
    </lineage>
</organism>
<dbReference type="GO" id="GO:0051094">
    <property type="term" value="P:positive regulation of developmental process"/>
    <property type="evidence" value="ECO:0007669"/>
    <property type="project" value="UniProtKB-ARBA"/>
</dbReference>
<keyword evidence="6" id="KW-0221">Differentiation</keyword>
<keyword evidence="7 11" id="KW-0339">Growth factor</keyword>
<evidence type="ECO:0000256" key="7">
    <source>
        <dbReference type="ARBA" id="ARBA00023030"/>
    </source>
</evidence>
<dbReference type="Gene3D" id="2.60.120.970">
    <property type="match status" value="1"/>
</dbReference>
<evidence type="ECO:0000256" key="8">
    <source>
        <dbReference type="ARBA" id="ARBA00023157"/>
    </source>
</evidence>
<keyword evidence="5" id="KW-0732">Signal</keyword>
<dbReference type="AlphaFoldDB" id="A0AAN7PHT7"/>
<evidence type="ECO:0000256" key="6">
    <source>
        <dbReference type="ARBA" id="ARBA00022782"/>
    </source>
</evidence>
<dbReference type="InterPro" id="IPR015615">
    <property type="entry name" value="TGF-beta-rel"/>
</dbReference>
<sequence>MLLLPSTIPVEGAILTMRLASLSWLLAMVLLDSTWWTYSSSVPQEALAEVEANLLSLFGFRKRPRIDRSKVVIPQVMLDMYRKQTGHKLDTASIHRPGLHTKSANTVRSFTHIESPVDTRFPGHHKFRLKFDITSIPSGEKVKAAELTINRDVINWISKDGNSVQEYYQQILVNEIIKPGVKGKSGPIMRLVDSKTVDTRNGGFVSLDVLPAVERWLETSFSNHGLVVYIAGFGKNKTTPARHLRIRRDVGESDSNWSAKQPLLFTYTDDGKNKQITGDALAQKRSRRAMNKKHRRKDTRELCKRHNMYVDFNEVGWSDWIVAPPGYDAFYCHGDCNFPLAEHLNTTNHAIVQTLANSVSPSKVPKACCVPTQLNAISMLYLDEENKVVLKNYKEMAVVGCGCR</sequence>
<evidence type="ECO:0000256" key="2">
    <source>
        <dbReference type="ARBA" id="ARBA00006656"/>
    </source>
</evidence>
<dbReference type="SMART" id="SM00204">
    <property type="entry name" value="TGFB"/>
    <property type="match status" value="1"/>
</dbReference>
<keyword evidence="4" id="KW-0964">Secreted</keyword>
<evidence type="ECO:0000256" key="11">
    <source>
        <dbReference type="RuleBase" id="RU000354"/>
    </source>
</evidence>
<dbReference type="GO" id="GO:0008083">
    <property type="term" value="F:growth factor activity"/>
    <property type="evidence" value="ECO:0007669"/>
    <property type="project" value="UniProtKB-KW"/>
</dbReference>
<evidence type="ECO:0000259" key="12">
    <source>
        <dbReference type="PROSITE" id="PS51362"/>
    </source>
</evidence>
<accession>A0AAN7PHT7</accession>